<keyword evidence="1" id="KW-0732">Signal</keyword>
<evidence type="ECO:0008006" key="4">
    <source>
        <dbReference type="Google" id="ProtNLM"/>
    </source>
</evidence>
<dbReference type="Proteomes" id="UP000740926">
    <property type="component" value="Unassembled WGS sequence"/>
</dbReference>
<gene>
    <name evidence="2" type="ORF">G6F50_015221</name>
</gene>
<dbReference type="EMBL" id="JAANIU010008126">
    <property type="protein sequence ID" value="KAG1535785.1"/>
    <property type="molecule type" value="Genomic_DNA"/>
</dbReference>
<dbReference type="InterPro" id="IPR005064">
    <property type="entry name" value="BUG"/>
</dbReference>
<feature type="signal peptide" evidence="1">
    <location>
        <begin position="1"/>
        <end position="25"/>
    </location>
</feature>
<dbReference type="InterPro" id="IPR042100">
    <property type="entry name" value="Bug_dom1"/>
</dbReference>
<sequence length="99" mass="10283">MSDLRLRPRRAVLLSLLALCAGVSAPALSADAYPDKPIRLIVPFPPGGTPDIVGRLFADKLGKELGQTVVVENRGGAGGSIGSAFHARHQPGHLPEPAV</sequence>
<protein>
    <recommendedName>
        <fullName evidence="4">Tripartite tricarboxylate transporter substrate binding protein</fullName>
    </recommendedName>
</protein>
<proteinExistence type="predicted"/>
<dbReference type="PANTHER" id="PTHR42928:SF5">
    <property type="entry name" value="BLR1237 PROTEIN"/>
    <property type="match status" value="1"/>
</dbReference>
<evidence type="ECO:0000313" key="3">
    <source>
        <dbReference type="Proteomes" id="UP000740926"/>
    </source>
</evidence>
<reference evidence="2 3" key="1">
    <citation type="journal article" date="2020" name="Microb. Genom.">
        <title>Genetic diversity of clinical and environmental Mucorales isolates obtained from an investigation of mucormycosis cases among solid organ transplant recipients.</title>
        <authorList>
            <person name="Nguyen M.H."/>
            <person name="Kaul D."/>
            <person name="Muto C."/>
            <person name="Cheng S.J."/>
            <person name="Richter R.A."/>
            <person name="Bruno V.M."/>
            <person name="Liu G."/>
            <person name="Beyhan S."/>
            <person name="Sundermann A.J."/>
            <person name="Mounaud S."/>
            <person name="Pasculle A.W."/>
            <person name="Nierman W.C."/>
            <person name="Driscoll E."/>
            <person name="Cumbie R."/>
            <person name="Clancy C.J."/>
            <person name="Dupont C.L."/>
        </authorList>
    </citation>
    <scope>NUCLEOTIDE SEQUENCE [LARGE SCALE GENOMIC DNA]</scope>
    <source>
        <strain evidence="2 3">GL24</strain>
    </source>
</reference>
<name>A0A9P7C549_9FUNG</name>
<dbReference type="Gene3D" id="3.40.190.150">
    <property type="entry name" value="Bordetella uptake gene, domain 1"/>
    <property type="match status" value="1"/>
</dbReference>
<dbReference type="AlphaFoldDB" id="A0A9P7C549"/>
<organism evidence="2 3">
    <name type="scientific">Rhizopus delemar</name>
    <dbReference type="NCBI Taxonomy" id="936053"/>
    <lineage>
        <taxon>Eukaryota</taxon>
        <taxon>Fungi</taxon>
        <taxon>Fungi incertae sedis</taxon>
        <taxon>Mucoromycota</taxon>
        <taxon>Mucoromycotina</taxon>
        <taxon>Mucoromycetes</taxon>
        <taxon>Mucorales</taxon>
        <taxon>Mucorineae</taxon>
        <taxon>Rhizopodaceae</taxon>
        <taxon>Rhizopus</taxon>
    </lineage>
</organism>
<evidence type="ECO:0000313" key="2">
    <source>
        <dbReference type="EMBL" id="KAG1535785.1"/>
    </source>
</evidence>
<accession>A0A9P7C549</accession>
<feature type="chain" id="PRO_5040161285" description="Tripartite tricarboxylate transporter substrate binding protein" evidence="1">
    <location>
        <begin position="26"/>
        <end position="99"/>
    </location>
</feature>
<comment type="caution">
    <text evidence="2">The sequence shown here is derived from an EMBL/GenBank/DDBJ whole genome shotgun (WGS) entry which is preliminary data.</text>
</comment>
<keyword evidence="3" id="KW-1185">Reference proteome</keyword>
<evidence type="ECO:0000256" key="1">
    <source>
        <dbReference type="SAM" id="SignalP"/>
    </source>
</evidence>
<dbReference type="PANTHER" id="PTHR42928">
    <property type="entry name" value="TRICARBOXYLATE-BINDING PROTEIN"/>
    <property type="match status" value="1"/>
</dbReference>